<comment type="caution">
    <text evidence="7">The sequence shown here is derived from an EMBL/GenBank/DDBJ whole genome shotgun (WGS) entry which is preliminary data.</text>
</comment>
<dbReference type="eggNOG" id="COG2269">
    <property type="taxonomic scope" value="Bacteria"/>
</dbReference>
<gene>
    <name evidence="7" type="ORF">GARC_2078</name>
</gene>
<feature type="domain" description="Aminoacyl-transfer RNA synthetases class-II family profile" evidence="6">
    <location>
        <begin position="21"/>
        <end position="324"/>
    </location>
</feature>
<proteinExistence type="predicted"/>
<dbReference type="EMBL" id="BAEO01000027">
    <property type="protein sequence ID" value="GAC19045.1"/>
    <property type="molecule type" value="Genomic_DNA"/>
</dbReference>
<organism evidence="7 8">
    <name type="scientific">Paraglaciecola arctica BSs20135</name>
    <dbReference type="NCBI Taxonomy" id="493475"/>
    <lineage>
        <taxon>Bacteria</taxon>
        <taxon>Pseudomonadati</taxon>
        <taxon>Pseudomonadota</taxon>
        <taxon>Gammaproteobacteria</taxon>
        <taxon>Alteromonadales</taxon>
        <taxon>Alteromonadaceae</taxon>
        <taxon>Paraglaciecola</taxon>
    </lineage>
</organism>
<evidence type="ECO:0000256" key="2">
    <source>
        <dbReference type="ARBA" id="ARBA00022598"/>
    </source>
</evidence>
<evidence type="ECO:0000256" key="4">
    <source>
        <dbReference type="ARBA" id="ARBA00022840"/>
    </source>
</evidence>
<dbReference type="NCBIfam" id="TIGR00462">
    <property type="entry name" value="genX"/>
    <property type="match status" value="1"/>
</dbReference>
<keyword evidence="4" id="KW-0067">ATP-binding</keyword>
<keyword evidence="7" id="KW-0030">Aminoacyl-tRNA synthetase</keyword>
<dbReference type="GO" id="GO:0004824">
    <property type="term" value="F:lysine-tRNA ligase activity"/>
    <property type="evidence" value="ECO:0007669"/>
    <property type="project" value="InterPro"/>
</dbReference>
<dbReference type="GO" id="GO:0000049">
    <property type="term" value="F:tRNA binding"/>
    <property type="evidence" value="ECO:0007669"/>
    <property type="project" value="TreeGrafter"/>
</dbReference>
<dbReference type="AlphaFoldDB" id="K6Z6H5"/>
<dbReference type="GO" id="GO:0006430">
    <property type="term" value="P:lysyl-tRNA aminoacylation"/>
    <property type="evidence" value="ECO:0007669"/>
    <property type="project" value="InterPro"/>
</dbReference>
<protein>
    <submittedName>
        <fullName evidence="7">Lysyl-tRNA synthetase</fullName>
    </submittedName>
</protein>
<dbReference type="Gene3D" id="3.30.930.10">
    <property type="entry name" value="Bira Bifunctional Protein, Domain 2"/>
    <property type="match status" value="1"/>
</dbReference>
<keyword evidence="3" id="KW-0547">Nucleotide-binding</keyword>
<evidence type="ECO:0000259" key="6">
    <source>
        <dbReference type="PROSITE" id="PS50862"/>
    </source>
</evidence>
<name>K6Z6H5_9ALTE</name>
<evidence type="ECO:0000313" key="8">
    <source>
        <dbReference type="Proteomes" id="UP000006327"/>
    </source>
</evidence>
<dbReference type="InterPro" id="IPR004364">
    <property type="entry name" value="Aa-tRNA-synt_II"/>
</dbReference>
<dbReference type="RefSeq" id="WP_007619443.1">
    <property type="nucleotide sequence ID" value="NZ_BAEO01000027.1"/>
</dbReference>
<keyword evidence="2" id="KW-0436">Ligase</keyword>
<reference evidence="7 8" key="1">
    <citation type="journal article" date="2017" name="Antonie Van Leeuwenhoek">
        <title>Rhizobium rhizosphaerae sp. nov., a novel species isolated from rice rhizosphere.</title>
        <authorList>
            <person name="Zhao J.J."/>
            <person name="Zhang J."/>
            <person name="Zhang R.J."/>
            <person name="Zhang C.W."/>
            <person name="Yin H.Q."/>
            <person name="Zhang X.X."/>
        </authorList>
    </citation>
    <scope>NUCLEOTIDE SEQUENCE [LARGE SCALE GENOMIC DNA]</scope>
    <source>
        <strain evidence="7 8">BSs20135</strain>
    </source>
</reference>
<dbReference type="SUPFAM" id="SSF55681">
    <property type="entry name" value="Class II aaRS and biotin synthetases"/>
    <property type="match status" value="1"/>
</dbReference>
<dbReference type="InterPro" id="IPR006195">
    <property type="entry name" value="aa-tRNA-synth_II"/>
</dbReference>
<dbReference type="PANTHER" id="PTHR42918:SF6">
    <property type="entry name" value="ELONGATION FACTOR P--(R)-BETA-LYSINE LIGASE"/>
    <property type="match status" value="1"/>
</dbReference>
<accession>K6Z6H5</accession>
<sequence length="324" mass="36706">MGTDNWRPSASIEVLKQRALVLQKIRHFFAERDVFEVDTPALCHATVTDEHLHSFSTQFNHPFTPHPCTLYLQTSPEFAMKRLLCAGSGAIYQICKSFRNEETGQFHNPEFTMLEWYRPGFNHLQLMTEIDELIQLILGCDKAERVTYQDIFKQHLQCDPLTATLADLKTLANRYGYAELAATENNKDTLLMLLFSQHVEPHIGQNRPCFVMDFPASQAALAKISSANPLVAERIELYFQGTELANGFHELTDGAEQLRRFEEDNIKRQSKGLEMMPIDQNFLAAINFGLPACAGVALGIDRLLMLAFSCSKIDQVIAFENSRA</sequence>
<dbReference type="GO" id="GO:0005524">
    <property type="term" value="F:ATP binding"/>
    <property type="evidence" value="ECO:0007669"/>
    <property type="project" value="UniProtKB-KW"/>
</dbReference>
<dbReference type="NCBIfam" id="NF006828">
    <property type="entry name" value="PRK09350.1"/>
    <property type="match status" value="1"/>
</dbReference>
<dbReference type="Proteomes" id="UP000006327">
    <property type="component" value="Unassembled WGS sequence"/>
</dbReference>
<dbReference type="GO" id="GO:0005829">
    <property type="term" value="C:cytosol"/>
    <property type="evidence" value="ECO:0007669"/>
    <property type="project" value="TreeGrafter"/>
</dbReference>
<keyword evidence="8" id="KW-1185">Reference proteome</keyword>
<dbReference type="Pfam" id="PF00152">
    <property type="entry name" value="tRNA-synt_2"/>
    <property type="match status" value="1"/>
</dbReference>
<dbReference type="InterPro" id="IPR045864">
    <property type="entry name" value="aa-tRNA-synth_II/BPL/LPL"/>
</dbReference>
<dbReference type="FunFam" id="3.30.930.10:FF:000017">
    <property type="entry name" value="Elongation factor P--(R)-beta-lysine ligase"/>
    <property type="match status" value="1"/>
</dbReference>
<evidence type="ECO:0000256" key="1">
    <source>
        <dbReference type="ARBA" id="ARBA00011738"/>
    </source>
</evidence>
<comment type="catalytic activity">
    <reaction evidence="5">
        <text>D-beta-lysine + L-lysyl-[protein] + ATP = N(6)-((3R)-3,6-diaminohexanoyl)-L-lysyl-[protein] + AMP + diphosphate + H(+)</text>
        <dbReference type="Rhea" id="RHEA:83435"/>
        <dbReference type="Rhea" id="RHEA-COMP:9752"/>
        <dbReference type="Rhea" id="RHEA-COMP:20131"/>
        <dbReference type="ChEBI" id="CHEBI:15378"/>
        <dbReference type="ChEBI" id="CHEBI:29969"/>
        <dbReference type="ChEBI" id="CHEBI:30616"/>
        <dbReference type="ChEBI" id="CHEBI:33019"/>
        <dbReference type="ChEBI" id="CHEBI:84138"/>
        <dbReference type="ChEBI" id="CHEBI:156053"/>
        <dbReference type="ChEBI" id="CHEBI:456215"/>
    </reaction>
    <physiologicalReaction direction="left-to-right" evidence="5">
        <dbReference type="Rhea" id="RHEA:83436"/>
    </physiologicalReaction>
</comment>
<evidence type="ECO:0000256" key="5">
    <source>
        <dbReference type="ARBA" id="ARBA00052794"/>
    </source>
</evidence>
<dbReference type="InterPro" id="IPR004525">
    <property type="entry name" value="EpmA"/>
</dbReference>
<dbReference type="PROSITE" id="PS50862">
    <property type="entry name" value="AA_TRNA_LIGASE_II"/>
    <property type="match status" value="1"/>
</dbReference>
<dbReference type="OrthoDB" id="9802326at2"/>
<dbReference type="PANTHER" id="PTHR42918">
    <property type="entry name" value="LYSYL-TRNA SYNTHETASE"/>
    <property type="match status" value="1"/>
</dbReference>
<comment type="subunit">
    <text evidence="1">Homodimer.</text>
</comment>
<dbReference type="STRING" id="493475.GARC_2078"/>
<evidence type="ECO:0000256" key="3">
    <source>
        <dbReference type="ARBA" id="ARBA00022741"/>
    </source>
</evidence>
<evidence type="ECO:0000313" key="7">
    <source>
        <dbReference type="EMBL" id="GAC19045.1"/>
    </source>
</evidence>